<reference evidence="1" key="1">
    <citation type="journal article" date="2023" name="G3 (Bethesda)">
        <title>A reference genome for the long-term kleptoplast-retaining sea slug Elysia crispata morphotype clarki.</title>
        <authorList>
            <person name="Eastman K.E."/>
            <person name="Pendleton A.L."/>
            <person name="Shaikh M.A."/>
            <person name="Suttiyut T."/>
            <person name="Ogas R."/>
            <person name="Tomko P."/>
            <person name="Gavelis G."/>
            <person name="Widhalm J.R."/>
            <person name="Wisecaver J.H."/>
        </authorList>
    </citation>
    <scope>NUCLEOTIDE SEQUENCE</scope>
    <source>
        <strain evidence="1">ECLA1</strain>
    </source>
</reference>
<dbReference type="Proteomes" id="UP001283361">
    <property type="component" value="Unassembled WGS sequence"/>
</dbReference>
<dbReference type="AlphaFoldDB" id="A0AAE0Y1M8"/>
<accession>A0AAE0Y1M8</accession>
<proteinExistence type="predicted"/>
<evidence type="ECO:0000313" key="1">
    <source>
        <dbReference type="EMBL" id="KAK3729608.1"/>
    </source>
</evidence>
<name>A0AAE0Y1M8_9GAST</name>
<organism evidence="1 2">
    <name type="scientific">Elysia crispata</name>
    <name type="common">lettuce slug</name>
    <dbReference type="NCBI Taxonomy" id="231223"/>
    <lineage>
        <taxon>Eukaryota</taxon>
        <taxon>Metazoa</taxon>
        <taxon>Spiralia</taxon>
        <taxon>Lophotrochozoa</taxon>
        <taxon>Mollusca</taxon>
        <taxon>Gastropoda</taxon>
        <taxon>Heterobranchia</taxon>
        <taxon>Euthyneura</taxon>
        <taxon>Panpulmonata</taxon>
        <taxon>Sacoglossa</taxon>
        <taxon>Placobranchoidea</taxon>
        <taxon>Plakobranchidae</taxon>
        <taxon>Elysia</taxon>
    </lineage>
</organism>
<evidence type="ECO:0000313" key="2">
    <source>
        <dbReference type="Proteomes" id="UP001283361"/>
    </source>
</evidence>
<gene>
    <name evidence="1" type="ORF">RRG08_006137</name>
</gene>
<comment type="caution">
    <text evidence="1">The sequence shown here is derived from an EMBL/GenBank/DDBJ whole genome shotgun (WGS) entry which is preliminary data.</text>
</comment>
<sequence length="66" mass="6947">MTEACSVDSAQCPPPPPPHTCLPFMGGGLSVTTSTAGLFASNHSLICEPNGLMKRQSFRETDPLIT</sequence>
<keyword evidence="2" id="KW-1185">Reference proteome</keyword>
<dbReference type="EMBL" id="JAWDGP010007134">
    <property type="protein sequence ID" value="KAK3729608.1"/>
    <property type="molecule type" value="Genomic_DNA"/>
</dbReference>
<protein>
    <submittedName>
        <fullName evidence="1">Uncharacterized protein</fullName>
    </submittedName>
</protein>